<organism evidence="3 4">
    <name type="scientific">Paenibacillus gyeongsangnamensis</name>
    <dbReference type="NCBI Taxonomy" id="3388067"/>
    <lineage>
        <taxon>Bacteria</taxon>
        <taxon>Bacillati</taxon>
        <taxon>Bacillota</taxon>
        <taxon>Bacilli</taxon>
        <taxon>Bacillales</taxon>
        <taxon>Paenibacillaceae</taxon>
        <taxon>Paenibacillus</taxon>
    </lineage>
</organism>
<protein>
    <submittedName>
        <fullName evidence="3">Helix-turn-helix transcriptional regulator</fullName>
    </submittedName>
</protein>
<keyword evidence="4" id="KW-1185">Reference proteome</keyword>
<evidence type="ECO:0000313" key="4">
    <source>
        <dbReference type="Proteomes" id="UP001527882"/>
    </source>
</evidence>
<dbReference type="Proteomes" id="UP001527882">
    <property type="component" value="Unassembled WGS sequence"/>
</dbReference>
<sequence>MSEHGFGKYLRDLREERHISINQLAFYSGVSAPQISRIETGTRGVPKPDTIRKLANALKASYDDMMVAAGYVEQPHAASHVEGNEELRGLNKTRDHSTPSWATSKDQRDIKKILEEDLPVMFDGKPVSDEDRQRITDLLTGFLWESKEMNKKTYGRKKSSRNYSSEDNEK</sequence>
<evidence type="ECO:0000256" key="1">
    <source>
        <dbReference type="SAM" id="MobiDB-lite"/>
    </source>
</evidence>
<reference evidence="3 4" key="1">
    <citation type="submission" date="2022-12" db="EMBL/GenBank/DDBJ databases">
        <title>Draft genome sequence of Paenibacillus sp. dW9.</title>
        <authorList>
            <person name="Choi E.-W."/>
            <person name="Kim D.-U."/>
        </authorList>
    </citation>
    <scope>NUCLEOTIDE SEQUENCE [LARGE SCALE GENOMIC DNA]</scope>
    <source>
        <strain evidence="4">dW9</strain>
    </source>
</reference>
<dbReference type="SUPFAM" id="SSF47413">
    <property type="entry name" value="lambda repressor-like DNA-binding domains"/>
    <property type="match status" value="1"/>
</dbReference>
<dbReference type="Gene3D" id="1.10.260.40">
    <property type="entry name" value="lambda repressor-like DNA-binding domains"/>
    <property type="match status" value="1"/>
</dbReference>
<dbReference type="EMBL" id="JAQAGZ010000008">
    <property type="protein sequence ID" value="MCZ8513466.1"/>
    <property type="molecule type" value="Genomic_DNA"/>
</dbReference>
<dbReference type="InterPro" id="IPR010982">
    <property type="entry name" value="Lambda_DNA-bd_dom_sf"/>
</dbReference>
<evidence type="ECO:0000313" key="3">
    <source>
        <dbReference type="EMBL" id="MCZ8513466.1"/>
    </source>
</evidence>
<evidence type="ECO:0000259" key="2">
    <source>
        <dbReference type="PROSITE" id="PS50943"/>
    </source>
</evidence>
<name>A0ABT4Q9G8_9BACL</name>
<dbReference type="RefSeq" id="WP_269881989.1">
    <property type="nucleotide sequence ID" value="NZ_JAQAGZ010000008.1"/>
</dbReference>
<comment type="caution">
    <text evidence="3">The sequence shown here is derived from an EMBL/GenBank/DDBJ whole genome shotgun (WGS) entry which is preliminary data.</text>
</comment>
<accession>A0ABT4Q9G8</accession>
<dbReference type="SMART" id="SM00530">
    <property type="entry name" value="HTH_XRE"/>
    <property type="match status" value="1"/>
</dbReference>
<feature type="region of interest" description="Disordered" evidence="1">
    <location>
        <begin position="151"/>
        <end position="170"/>
    </location>
</feature>
<proteinExistence type="predicted"/>
<dbReference type="Pfam" id="PF01381">
    <property type="entry name" value="HTH_3"/>
    <property type="match status" value="1"/>
</dbReference>
<dbReference type="PROSITE" id="PS50943">
    <property type="entry name" value="HTH_CROC1"/>
    <property type="match status" value="1"/>
</dbReference>
<feature type="compositionally biased region" description="Polar residues" evidence="1">
    <location>
        <begin position="161"/>
        <end position="170"/>
    </location>
</feature>
<gene>
    <name evidence="3" type="ORF">O9H85_13700</name>
</gene>
<dbReference type="InterPro" id="IPR001387">
    <property type="entry name" value="Cro/C1-type_HTH"/>
</dbReference>
<dbReference type="CDD" id="cd00093">
    <property type="entry name" value="HTH_XRE"/>
    <property type="match status" value="1"/>
</dbReference>
<feature type="domain" description="HTH cro/C1-type" evidence="2">
    <location>
        <begin position="10"/>
        <end position="65"/>
    </location>
</feature>